<evidence type="ECO:0000313" key="9">
    <source>
        <dbReference type="RefSeq" id="XP_027075269.2"/>
    </source>
</evidence>
<keyword evidence="4" id="KW-0804">Transcription</keyword>
<evidence type="ECO:0000256" key="1">
    <source>
        <dbReference type="ARBA" id="ARBA00004123"/>
    </source>
</evidence>
<feature type="region of interest" description="Disordered" evidence="6">
    <location>
        <begin position="260"/>
        <end position="306"/>
    </location>
</feature>
<keyword evidence="8" id="KW-1185">Reference proteome</keyword>
<gene>
    <name evidence="9" type="primary">LOC113699253</name>
</gene>
<protein>
    <submittedName>
        <fullName evidence="9">Uncharacterized protein isoform X1</fullName>
    </submittedName>
</protein>
<dbReference type="SMART" id="SM00353">
    <property type="entry name" value="HLH"/>
    <property type="match status" value="1"/>
</dbReference>
<accession>A0A6P6TA48</accession>
<dbReference type="CDD" id="cd11393">
    <property type="entry name" value="bHLH_AtbHLH_like"/>
    <property type="match status" value="1"/>
</dbReference>
<keyword evidence="2" id="KW-0805">Transcription regulation</keyword>
<dbReference type="InterPro" id="IPR045239">
    <property type="entry name" value="bHLH95_bHLH"/>
</dbReference>
<evidence type="ECO:0000256" key="6">
    <source>
        <dbReference type="SAM" id="MobiDB-lite"/>
    </source>
</evidence>
<dbReference type="RefSeq" id="XP_027075269.2">
    <property type="nucleotide sequence ID" value="XM_027219468.2"/>
</dbReference>
<evidence type="ECO:0000256" key="2">
    <source>
        <dbReference type="ARBA" id="ARBA00023015"/>
    </source>
</evidence>
<proteinExistence type="predicted"/>
<dbReference type="AlphaFoldDB" id="A0A6P6TA48"/>
<dbReference type="Gene3D" id="4.10.280.10">
    <property type="entry name" value="Helix-loop-helix DNA-binding domain"/>
    <property type="match status" value="1"/>
</dbReference>
<dbReference type="PANTHER" id="PTHR16223:SF56">
    <property type="entry name" value="TRANSCRIPTION FACTOR BHLH110"/>
    <property type="match status" value="1"/>
</dbReference>
<feature type="domain" description="BHLH" evidence="7">
    <location>
        <begin position="315"/>
        <end position="364"/>
    </location>
</feature>
<dbReference type="GO" id="GO:0000981">
    <property type="term" value="F:DNA-binding transcription factor activity, RNA polymerase II-specific"/>
    <property type="evidence" value="ECO:0007669"/>
    <property type="project" value="TreeGrafter"/>
</dbReference>
<comment type="subcellular location">
    <subcellularLocation>
        <location evidence="1">Nucleus</location>
    </subcellularLocation>
</comment>
<dbReference type="InterPro" id="IPR036638">
    <property type="entry name" value="HLH_DNA-bd_sf"/>
</dbReference>
<name>A0A6P6TA48_COFAR</name>
<dbReference type="GO" id="GO:0000978">
    <property type="term" value="F:RNA polymerase II cis-regulatory region sequence-specific DNA binding"/>
    <property type="evidence" value="ECO:0007669"/>
    <property type="project" value="TreeGrafter"/>
</dbReference>
<dbReference type="PROSITE" id="PS50888">
    <property type="entry name" value="BHLH"/>
    <property type="match status" value="1"/>
</dbReference>
<organism evidence="8 9">
    <name type="scientific">Coffea arabica</name>
    <name type="common">Arabian coffee</name>
    <dbReference type="NCBI Taxonomy" id="13443"/>
    <lineage>
        <taxon>Eukaryota</taxon>
        <taxon>Viridiplantae</taxon>
        <taxon>Streptophyta</taxon>
        <taxon>Embryophyta</taxon>
        <taxon>Tracheophyta</taxon>
        <taxon>Spermatophyta</taxon>
        <taxon>Magnoliopsida</taxon>
        <taxon>eudicotyledons</taxon>
        <taxon>Gunneridae</taxon>
        <taxon>Pentapetalae</taxon>
        <taxon>asterids</taxon>
        <taxon>lamiids</taxon>
        <taxon>Gentianales</taxon>
        <taxon>Rubiaceae</taxon>
        <taxon>Ixoroideae</taxon>
        <taxon>Gardenieae complex</taxon>
        <taxon>Bertiereae - Coffeeae clade</taxon>
        <taxon>Coffeeae</taxon>
        <taxon>Coffea</taxon>
    </lineage>
</organism>
<dbReference type="SUPFAM" id="SSF47459">
    <property type="entry name" value="HLH, helix-loop-helix DNA-binding domain"/>
    <property type="match status" value="1"/>
</dbReference>
<dbReference type="GO" id="GO:0005634">
    <property type="term" value="C:nucleus"/>
    <property type="evidence" value="ECO:0007669"/>
    <property type="project" value="UniProtKB-SubCell"/>
</dbReference>
<reference evidence="8" key="1">
    <citation type="journal article" date="2025" name="Foods">
        <title>Unveiling the Microbial Signatures of Arabica Coffee Cherries: Insights into Ripeness Specific Diversity, Functional Traits, and Implications for Quality and Safety.</title>
        <authorList>
            <consortium name="RefSeq"/>
            <person name="Tenea G.N."/>
            <person name="Cifuentes V."/>
            <person name="Reyes P."/>
            <person name="Cevallos-Vallejos M."/>
        </authorList>
    </citation>
    <scope>NUCLEOTIDE SEQUENCE [LARGE SCALE GENOMIC DNA]</scope>
</reference>
<dbReference type="InterPro" id="IPR045843">
    <property type="entry name" value="IND-like"/>
</dbReference>
<evidence type="ECO:0000259" key="7">
    <source>
        <dbReference type="PROSITE" id="PS50888"/>
    </source>
</evidence>
<reference evidence="9" key="2">
    <citation type="submission" date="2025-08" db="UniProtKB">
        <authorList>
            <consortium name="RefSeq"/>
        </authorList>
    </citation>
    <scope>IDENTIFICATION</scope>
    <source>
        <tissue evidence="9">Leaves</tissue>
    </source>
</reference>
<evidence type="ECO:0000256" key="4">
    <source>
        <dbReference type="ARBA" id="ARBA00023163"/>
    </source>
</evidence>
<keyword evidence="5" id="KW-0539">Nucleus</keyword>
<dbReference type="OrthoDB" id="760019at2759"/>
<dbReference type="InterPro" id="IPR011598">
    <property type="entry name" value="bHLH_dom"/>
</dbReference>
<sequence length="434" mass="48600">MYPDHSSRDSQVLNKIIMESANFNQHHDQPLQQQEHQHQQQQQQQQLIYPAFSSSTSSSATLVSTVNGQWNPSMVLEGDDFSRYMNEILPNSRDYFWPKSINSVPSVKKSLLEVDHEDSNCRDFRSYLHHPLPSKGGINPGLFLKSDDMNGSILKNSYIKNGQQDVSIDLNENLWIGSFSHSHINQKLSTNESYSNGDGFASFVGLPPSPPNFMSSGTSESTDQHQLYASTCLLPTSQSLPLATEILNCGNFDEGRRTHESFEERMSSDYCHLRQSSDSPSNSSNKTSTFRKEVSRPKTQKPTPSLAVAKKPRVLAPQSSCAALKVRKEKLGDRIAALHRLVSPFGKTDTASVLTEAIGYIQFLQDQIQTLSMAYLKSSRSSKSCRATRGQELLSMKEHEDEEERAMHDLRSRGLCLVPLAFTSYVCCSYNGSI</sequence>
<dbReference type="GO" id="GO:0046983">
    <property type="term" value="F:protein dimerization activity"/>
    <property type="evidence" value="ECO:0007669"/>
    <property type="project" value="InterPro"/>
</dbReference>
<feature type="compositionally biased region" description="Low complexity" evidence="6">
    <location>
        <begin position="276"/>
        <end position="288"/>
    </location>
</feature>
<dbReference type="Proteomes" id="UP001652660">
    <property type="component" value="Chromosome 7c"/>
</dbReference>
<keyword evidence="3" id="KW-0238">DNA-binding</keyword>
<dbReference type="PANTHER" id="PTHR16223">
    <property type="entry name" value="TRANSCRIPTION FACTOR BHLH83-RELATED"/>
    <property type="match status" value="1"/>
</dbReference>
<dbReference type="GeneID" id="113699253"/>
<evidence type="ECO:0000313" key="8">
    <source>
        <dbReference type="Proteomes" id="UP001652660"/>
    </source>
</evidence>
<feature type="compositionally biased region" description="Low complexity" evidence="6">
    <location>
        <begin position="30"/>
        <end position="46"/>
    </location>
</feature>
<evidence type="ECO:0000256" key="5">
    <source>
        <dbReference type="ARBA" id="ARBA00023242"/>
    </source>
</evidence>
<evidence type="ECO:0000256" key="3">
    <source>
        <dbReference type="ARBA" id="ARBA00023125"/>
    </source>
</evidence>
<feature type="region of interest" description="Disordered" evidence="6">
    <location>
        <begin position="26"/>
        <end position="47"/>
    </location>
</feature>